<dbReference type="InterPro" id="IPR009003">
    <property type="entry name" value="Peptidase_S1_PA"/>
</dbReference>
<gene>
    <name evidence="18" type="ORF">JTE90_024644</name>
</gene>
<evidence type="ECO:0000256" key="1">
    <source>
        <dbReference type="ARBA" id="ARBA00022536"/>
    </source>
</evidence>
<keyword evidence="2" id="KW-0768">Sushi</keyword>
<dbReference type="InterPro" id="IPR001314">
    <property type="entry name" value="Peptidase_S1A"/>
</dbReference>
<evidence type="ECO:0000256" key="7">
    <source>
        <dbReference type="ARBA" id="ARBA00022820"/>
    </source>
</evidence>
<keyword evidence="19" id="KW-1185">Reference proteome</keyword>
<feature type="domain" description="CUB" evidence="16">
    <location>
        <begin position="25"/>
        <end position="148"/>
    </location>
</feature>
<keyword evidence="9" id="KW-0130">Cell adhesion</keyword>
<feature type="chain" id="PRO_5043462284" description="limulus clotting factor C" evidence="15">
    <location>
        <begin position="21"/>
        <end position="466"/>
    </location>
</feature>
<dbReference type="PROSITE" id="PS01180">
    <property type="entry name" value="CUB"/>
    <property type="match status" value="1"/>
</dbReference>
<dbReference type="CDD" id="cd00112">
    <property type="entry name" value="LDLa"/>
    <property type="match status" value="1"/>
</dbReference>
<dbReference type="InterPro" id="IPR023415">
    <property type="entry name" value="LDLR_class-A_CS"/>
</dbReference>
<dbReference type="CDD" id="cd00190">
    <property type="entry name" value="Tryp_SPc"/>
    <property type="match status" value="1"/>
</dbReference>
<keyword evidence="8 14" id="KW-0720">Serine protease</keyword>
<protein>
    <recommendedName>
        <fullName evidence="12">limulus clotting factor C</fullName>
        <ecNumber evidence="12">3.4.21.84</ecNumber>
    </recommendedName>
</protein>
<dbReference type="GO" id="GO:0030246">
    <property type="term" value="F:carbohydrate binding"/>
    <property type="evidence" value="ECO:0007669"/>
    <property type="project" value="UniProtKB-KW"/>
</dbReference>
<dbReference type="PROSITE" id="PS00134">
    <property type="entry name" value="TRYPSIN_HIS"/>
    <property type="match status" value="1"/>
</dbReference>
<dbReference type="PROSITE" id="PS50068">
    <property type="entry name" value="LDLRA_2"/>
    <property type="match status" value="1"/>
</dbReference>
<dbReference type="InterPro" id="IPR001254">
    <property type="entry name" value="Trypsin_dom"/>
</dbReference>
<dbReference type="InterPro" id="IPR002172">
    <property type="entry name" value="LDrepeatLR_classA_rpt"/>
</dbReference>
<evidence type="ECO:0000256" key="14">
    <source>
        <dbReference type="RuleBase" id="RU363034"/>
    </source>
</evidence>
<evidence type="ECO:0000259" key="16">
    <source>
        <dbReference type="PROSITE" id="PS01180"/>
    </source>
</evidence>
<evidence type="ECO:0000256" key="8">
    <source>
        <dbReference type="ARBA" id="ARBA00022825"/>
    </source>
</evidence>
<evidence type="ECO:0000256" key="6">
    <source>
        <dbReference type="ARBA" id="ARBA00022801"/>
    </source>
</evidence>
<evidence type="ECO:0000256" key="3">
    <source>
        <dbReference type="ARBA" id="ARBA00022670"/>
    </source>
</evidence>
<reference evidence="18 19" key="1">
    <citation type="journal article" date="2022" name="Nat. Ecol. Evol.">
        <title>A masculinizing supergene underlies an exaggerated male reproductive morph in a spider.</title>
        <authorList>
            <person name="Hendrickx F."/>
            <person name="De Corte Z."/>
            <person name="Sonet G."/>
            <person name="Van Belleghem S.M."/>
            <person name="Kostlbacher S."/>
            <person name="Vangestel C."/>
        </authorList>
    </citation>
    <scope>NUCLEOTIDE SEQUENCE [LARGE SCALE GENOMIC DNA]</scope>
    <source>
        <strain evidence="18">W744_W776</strain>
    </source>
</reference>
<sequence length="466" mass="52001">MVMIKIVLLTLVFLITISEAKDFECNPNLPIVFENVTVNERGYLYSAGFKTGKPYPSDIRCRIRITSPENTYIRLQFNTVDLAPSFLCVSDRLDVLNVAANDLLTASGTYCGNPPVPDLVSKTNRILIHFRTGIVGTGRGYNISYTVTTNPKLCAETEFECRNRKCLPKLSLTCDGKDDCGDGSDEEYCGWNALPGKDCGVPEVQPVIGFNEADRIVGGREARRGSWPWQVDLQDATYLTNGHICGGTLLNTEWFVTAAHCLMHHRMPFSVRVHLGNHHRYKTDPYEQIRYIKDYEVYGVKKADFFRNGVFNFTHDIALAKLNSPVTLSPHVQTACLPHSNETLSVGQKCFVTGWGMTRGSGSDDVLKQVEQIIQPYENCNNIFVKFENTTMICAGRMEPLYGICNGDSGGPLVCQRDGRWYVHGAVSAHTDSNFIWGICGLADRPSIYAKVSAKVDWIKSVILNH</sequence>
<dbReference type="Proteomes" id="UP000827092">
    <property type="component" value="Unassembled WGS sequence"/>
</dbReference>
<evidence type="ECO:0000256" key="2">
    <source>
        <dbReference type="ARBA" id="ARBA00022659"/>
    </source>
</evidence>
<dbReference type="AlphaFoldDB" id="A0AAV6U2Y9"/>
<dbReference type="InterPro" id="IPR035914">
    <property type="entry name" value="Sperma_CUB_dom_sf"/>
</dbReference>
<dbReference type="GO" id="GO:0004252">
    <property type="term" value="F:serine-type endopeptidase activity"/>
    <property type="evidence" value="ECO:0007669"/>
    <property type="project" value="InterPro"/>
</dbReference>
<dbReference type="SMART" id="SM00020">
    <property type="entry name" value="Tryp_SPc"/>
    <property type="match status" value="1"/>
</dbReference>
<dbReference type="Pfam" id="PF00057">
    <property type="entry name" value="Ldl_recept_a"/>
    <property type="match status" value="1"/>
</dbReference>
<name>A0AAV6U2Y9_9ARAC</name>
<evidence type="ECO:0000256" key="5">
    <source>
        <dbReference type="ARBA" id="ARBA00022734"/>
    </source>
</evidence>
<dbReference type="PANTHER" id="PTHR24252:SF7">
    <property type="entry name" value="HYALIN"/>
    <property type="match status" value="1"/>
</dbReference>
<dbReference type="SUPFAM" id="SSF49854">
    <property type="entry name" value="Spermadhesin, CUB domain"/>
    <property type="match status" value="1"/>
</dbReference>
<keyword evidence="4 15" id="KW-0732">Signal</keyword>
<feature type="domain" description="Peptidase S1" evidence="17">
    <location>
        <begin position="216"/>
        <end position="464"/>
    </location>
</feature>
<dbReference type="InterPro" id="IPR018114">
    <property type="entry name" value="TRYPSIN_HIS"/>
</dbReference>
<feature type="disulfide bond" evidence="13">
    <location>
        <begin position="154"/>
        <end position="166"/>
    </location>
</feature>
<dbReference type="GO" id="GO:0007155">
    <property type="term" value="P:cell adhesion"/>
    <property type="evidence" value="ECO:0007669"/>
    <property type="project" value="UniProtKB-KW"/>
</dbReference>
<dbReference type="PROSITE" id="PS50240">
    <property type="entry name" value="TRYPSIN_DOM"/>
    <property type="match status" value="1"/>
</dbReference>
<dbReference type="Gene3D" id="4.10.400.10">
    <property type="entry name" value="Low-density Lipoprotein Receptor"/>
    <property type="match status" value="1"/>
</dbReference>
<feature type="disulfide bond" evidence="13">
    <location>
        <begin position="174"/>
        <end position="189"/>
    </location>
</feature>
<dbReference type="PANTHER" id="PTHR24252">
    <property type="entry name" value="ACROSIN-RELATED"/>
    <property type="match status" value="1"/>
</dbReference>
<dbReference type="EC" id="3.4.21.84" evidence="12"/>
<comment type="caution">
    <text evidence="18">The sequence shown here is derived from an EMBL/GenBank/DDBJ whole genome shotgun (WGS) entry which is preliminary data.</text>
</comment>
<dbReference type="InterPro" id="IPR043504">
    <property type="entry name" value="Peptidase_S1_PA_chymotrypsin"/>
</dbReference>
<keyword evidence="7" id="KW-0353">Hemolymph clotting</keyword>
<dbReference type="InterPro" id="IPR033116">
    <property type="entry name" value="TRYPSIN_SER"/>
</dbReference>
<dbReference type="GO" id="GO:0006508">
    <property type="term" value="P:proteolysis"/>
    <property type="evidence" value="ECO:0007669"/>
    <property type="project" value="UniProtKB-KW"/>
</dbReference>
<dbReference type="Pfam" id="PF00089">
    <property type="entry name" value="Trypsin"/>
    <property type="match status" value="1"/>
</dbReference>
<keyword evidence="1" id="KW-0245">EGF-like domain</keyword>
<dbReference type="Gene3D" id="2.40.10.10">
    <property type="entry name" value="Trypsin-like serine proteases"/>
    <property type="match status" value="1"/>
</dbReference>
<evidence type="ECO:0000259" key="17">
    <source>
        <dbReference type="PROSITE" id="PS50240"/>
    </source>
</evidence>
<organism evidence="18 19">
    <name type="scientific">Oedothorax gibbosus</name>
    <dbReference type="NCBI Taxonomy" id="931172"/>
    <lineage>
        <taxon>Eukaryota</taxon>
        <taxon>Metazoa</taxon>
        <taxon>Ecdysozoa</taxon>
        <taxon>Arthropoda</taxon>
        <taxon>Chelicerata</taxon>
        <taxon>Arachnida</taxon>
        <taxon>Araneae</taxon>
        <taxon>Araneomorphae</taxon>
        <taxon>Entelegynae</taxon>
        <taxon>Araneoidea</taxon>
        <taxon>Linyphiidae</taxon>
        <taxon>Erigoninae</taxon>
        <taxon>Oedothorax</taxon>
    </lineage>
</organism>
<evidence type="ECO:0000256" key="12">
    <source>
        <dbReference type="ARBA" id="ARBA00066707"/>
    </source>
</evidence>
<dbReference type="SMART" id="SM00042">
    <property type="entry name" value="CUB"/>
    <property type="match status" value="1"/>
</dbReference>
<dbReference type="CDD" id="cd00041">
    <property type="entry name" value="CUB"/>
    <property type="match status" value="1"/>
</dbReference>
<evidence type="ECO:0000313" key="18">
    <source>
        <dbReference type="EMBL" id="KAG8178484.1"/>
    </source>
</evidence>
<dbReference type="SMART" id="SM00192">
    <property type="entry name" value="LDLa"/>
    <property type="match status" value="1"/>
</dbReference>
<keyword evidence="6 14" id="KW-0378">Hydrolase</keyword>
<evidence type="ECO:0000256" key="13">
    <source>
        <dbReference type="PROSITE-ProRule" id="PRU00124"/>
    </source>
</evidence>
<dbReference type="Pfam" id="PF00431">
    <property type="entry name" value="CUB"/>
    <property type="match status" value="1"/>
</dbReference>
<dbReference type="Gene3D" id="2.60.120.290">
    <property type="entry name" value="Spermadhesin, CUB domain"/>
    <property type="match status" value="1"/>
</dbReference>
<evidence type="ECO:0000256" key="10">
    <source>
        <dbReference type="ARBA" id="ARBA00023157"/>
    </source>
</evidence>
<dbReference type="SUPFAM" id="SSF57424">
    <property type="entry name" value="LDL receptor-like module"/>
    <property type="match status" value="1"/>
</dbReference>
<comment type="catalytic activity">
    <reaction evidence="11">
        <text>Selective cleavage of 103-Arg-|-Ser-104 and 124-Ile-|-Ile-125 bonds in Limulus clotting factor B to form activated factor B. Cleavage of -Pro-Arg-|-Xaa- bonds in synthetic substrates.</text>
        <dbReference type="EC" id="3.4.21.84"/>
    </reaction>
</comment>
<dbReference type="PROSITE" id="PS00135">
    <property type="entry name" value="TRYPSIN_SER"/>
    <property type="match status" value="1"/>
</dbReference>
<evidence type="ECO:0000313" key="19">
    <source>
        <dbReference type="Proteomes" id="UP000827092"/>
    </source>
</evidence>
<evidence type="ECO:0000256" key="4">
    <source>
        <dbReference type="ARBA" id="ARBA00022729"/>
    </source>
</evidence>
<accession>A0AAV6U2Y9</accession>
<dbReference type="FunFam" id="2.40.10.10:FF:000120">
    <property type="entry name" value="Putative serine protease"/>
    <property type="match status" value="1"/>
</dbReference>
<keyword evidence="3 14" id="KW-0645">Protease</keyword>
<keyword evidence="5" id="KW-0430">Lectin</keyword>
<dbReference type="PROSITE" id="PS01209">
    <property type="entry name" value="LDLRA_1"/>
    <property type="match status" value="1"/>
</dbReference>
<comment type="caution">
    <text evidence="13">Lacks conserved residue(s) required for the propagation of feature annotation.</text>
</comment>
<dbReference type="GO" id="GO:0042381">
    <property type="term" value="P:hemolymph coagulation"/>
    <property type="evidence" value="ECO:0007669"/>
    <property type="project" value="UniProtKB-KW"/>
</dbReference>
<evidence type="ECO:0000256" key="11">
    <source>
        <dbReference type="ARBA" id="ARBA00052079"/>
    </source>
</evidence>
<dbReference type="SUPFAM" id="SSF50494">
    <property type="entry name" value="Trypsin-like serine proteases"/>
    <property type="match status" value="1"/>
</dbReference>
<feature type="signal peptide" evidence="15">
    <location>
        <begin position="1"/>
        <end position="20"/>
    </location>
</feature>
<evidence type="ECO:0000256" key="9">
    <source>
        <dbReference type="ARBA" id="ARBA00022889"/>
    </source>
</evidence>
<evidence type="ECO:0000256" key="15">
    <source>
        <dbReference type="SAM" id="SignalP"/>
    </source>
</evidence>
<proteinExistence type="predicted"/>
<keyword evidence="10 13" id="KW-1015">Disulfide bond</keyword>
<dbReference type="InterPro" id="IPR036055">
    <property type="entry name" value="LDL_receptor-like_sf"/>
</dbReference>
<dbReference type="PRINTS" id="PR00722">
    <property type="entry name" value="CHYMOTRYPSIN"/>
</dbReference>
<dbReference type="EMBL" id="JAFNEN010000693">
    <property type="protein sequence ID" value="KAG8178484.1"/>
    <property type="molecule type" value="Genomic_DNA"/>
</dbReference>
<dbReference type="InterPro" id="IPR000859">
    <property type="entry name" value="CUB_dom"/>
</dbReference>